<evidence type="ECO:0000256" key="3">
    <source>
        <dbReference type="ARBA" id="ARBA00012895"/>
    </source>
</evidence>
<evidence type="ECO:0000256" key="4">
    <source>
        <dbReference type="ARBA" id="ARBA00022741"/>
    </source>
</evidence>
<dbReference type="PRINTS" id="PR01159">
    <property type="entry name" value="DNAGYRASEB"/>
</dbReference>
<dbReference type="Gene3D" id="3.30.565.10">
    <property type="entry name" value="Histidine kinase-like ATPase, C-terminal domain"/>
    <property type="match status" value="1"/>
</dbReference>
<name>F8CL62_MYXFH</name>
<comment type="similarity">
    <text evidence="2">Belongs to the type II topoisomerase GyrB family.</text>
</comment>
<dbReference type="InterPro" id="IPR014721">
    <property type="entry name" value="Ribsml_uS5_D2-typ_fold_subgr"/>
</dbReference>
<dbReference type="SUPFAM" id="SSF55874">
    <property type="entry name" value="ATPase domain of HSP90 chaperone/DNA topoisomerase II/histidine kinase"/>
    <property type="match status" value="1"/>
</dbReference>
<evidence type="ECO:0000313" key="10">
    <source>
        <dbReference type="EMBL" id="AEI65187.1"/>
    </source>
</evidence>
<dbReference type="GO" id="GO:0006265">
    <property type="term" value="P:DNA topological change"/>
    <property type="evidence" value="ECO:0007669"/>
    <property type="project" value="InterPro"/>
</dbReference>
<dbReference type="eggNOG" id="COG0187">
    <property type="taxonomic scope" value="Bacteria"/>
</dbReference>
<dbReference type="InterPro" id="IPR000565">
    <property type="entry name" value="Topo_IIA_B"/>
</dbReference>
<feature type="domain" description="DNA topoisomerase type IIA subunit B" evidence="9">
    <location>
        <begin position="209"/>
        <end position="351"/>
    </location>
</feature>
<keyword evidence="7" id="KW-0238">DNA-binding</keyword>
<dbReference type="InterPro" id="IPR013506">
    <property type="entry name" value="Topo_IIA_bsu_dom2"/>
</dbReference>
<evidence type="ECO:0000256" key="2">
    <source>
        <dbReference type="ARBA" id="ARBA00010708"/>
    </source>
</evidence>
<gene>
    <name evidence="10" type="ordered locus">LILAB_16420</name>
</gene>
<evidence type="ECO:0000313" key="11">
    <source>
        <dbReference type="Proteomes" id="UP000000488"/>
    </source>
</evidence>
<keyword evidence="5" id="KW-0067">ATP-binding</keyword>
<dbReference type="HOGENOM" id="CLU_006146_3_1_7"/>
<keyword evidence="6" id="KW-0799">Topoisomerase</keyword>
<dbReference type="InterPro" id="IPR020568">
    <property type="entry name" value="Ribosomal_Su5_D2-typ_SF"/>
</dbReference>
<dbReference type="STRING" id="483219.LILAB_16420"/>
<evidence type="ECO:0000256" key="1">
    <source>
        <dbReference type="ARBA" id="ARBA00000185"/>
    </source>
</evidence>
<keyword evidence="8" id="KW-0413">Isomerase</keyword>
<dbReference type="AlphaFoldDB" id="F8CL62"/>
<protein>
    <recommendedName>
        <fullName evidence="3">DNA topoisomerase (ATP-hydrolyzing)</fullName>
        <ecNumber evidence="3">5.6.2.2</ecNumber>
    </recommendedName>
</protein>
<proteinExistence type="inferred from homology"/>
<dbReference type="EC" id="5.6.2.2" evidence="3"/>
<comment type="catalytic activity">
    <reaction evidence="1">
        <text>ATP-dependent breakage, passage and rejoining of double-stranded DNA.</text>
        <dbReference type="EC" id="5.6.2.2"/>
    </reaction>
</comment>
<accession>F8CL62</accession>
<organism evidence="10 11">
    <name type="scientific">Myxococcus fulvus (strain ATCC BAA-855 / HW-1)</name>
    <dbReference type="NCBI Taxonomy" id="483219"/>
    <lineage>
        <taxon>Bacteria</taxon>
        <taxon>Pseudomonadati</taxon>
        <taxon>Myxococcota</taxon>
        <taxon>Myxococcia</taxon>
        <taxon>Myxococcales</taxon>
        <taxon>Cystobacterineae</taxon>
        <taxon>Myxococcaceae</taxon>
        <taxon>Myxococcus</taxon>
    </lineage>
</organism>
<evidence type="ECO:0000256" key="8">
    <source>
        <dbReference type="ARBA" id="ARBA00023235"/>
    </source>
</evidence>
<keyword evidence="4" id="KW-0547">Nucleotide-binding</keyword>
<sequence>MGIPKDFIESIRMRPAMYCGDVGEYGLHHLVYFLLDVAYEEARRGESRDVVLELGGDGSVALCSTSRVVSVENLVAVATGASSLGVRALEGPPDDGWGWGSMLVVSLALSSRYQVDTWADGQQWRLLGEHGRPLGEPSKVTPREPMPVPGARGIRVYFVPDATIFEVLAFDRARLSRRCNELAALAPGLRVSFVGVGNGERSLWHLPGGVAQWAHSLTEAQPRLHPEPIAVDLEWGELRVQCAFQWCEGEAHVLRSFANTVRTVRHGAHVDGLIQALRSALAKLAGTLRREFPWSRVSQGLTAIVAVSGPQRRMAFAGPTKELLAIVGLEDAIRKQLKPRLVERLRNHPVTPKLLARRTPVAR</sequence>
<dbReference type="EMBL" id="CP002830">
    <property type="protein sequence ID" value="AEI65187.1"/>
    <property type="molecule type" value="Genomic_DNA"/>
</dbReference>
<reference evidence="10 11" key="1">
    <citation type="journal article" date="2011" name="J. Bacteriol.">
        <title>Genome sequence of the halotolerant marine bacterium Myxococcus fulvus HW-1.</title>
        <authorList>
            <person name="Li Z.F."/>
            <person name="Li X."/>
            <person name="Liu H."/>
            <person name="Liu X."/>
            <person name="Han K."/>
            <person name="Wu Z.H."/>
            <person name="Hu W."/>
            <person name="Li F.F."/>
            <person name="Li Y.Z."/>
        </authorList>
    </citation>
    <scope>NUCLEOTIDE SEQUENCE [LARGE SCALE GENOMIC DNA]</scope>
    <source>
        <strain evidence="11">ATCC BAA-855 / HW-1</strain>
    </source>
</reference>
<dbReference type="InterPro" id="IPR036890">
    <property type="entry name" value="HATPase_C_sf"/>
</dbReference>
<evidence type="ECO:0000256" key="7">
    <source>
        <dbReference type="ARBA" id="ARBA00023125"/>
    </source>
</evidence>
<evidence type="ECO:0000256" key="5">
    <source>
        <dbReference type="ARBA" id="ARBA00022840"/>
    </source>
</evidence>
<dbReference type="GO" id="GO:0003918">
    <property type="term" value="F:DNA topoisomerase type II (double strand cut, ATP-hydrolyzing) activity"/>
    <property type="evidence" value="ECO:0007669"/>
    <property type="project" value="UniProtKB-EC"/>
</dbReference>
<dbReference type="SUPFAM" id="SSF54211">
    <property type="entry name" value="Ribosomal protein S5 domain 2-like"/>
    <property type="match status" value="1"/>
</dbReference>
<dbReference type="Gene3D" id="3.30.230.10">
    <property type="match status" value="1"/>
</dbReference>
<evidence type="ECO:0000259" key="9">
    <source>
        <dbReference type="Pfam" id="PF00204"/>
    </source>
</evidence>
<dbReference type="GO" id="GO:0003677">
    <property type="term" value="F:DNA binding"/>
    <property type="evidence" value="ECO:0007669"/>
    <property type="project" value="UniProtKB-KW"/>
</dbReference>
<dbReference type="KEGG" id="mfu:LILAB_16420"/>
<evidence type="ECO:0000256" key="6">
    <source>
        <dbReference type="ARBA" id="ARBA00023029"/>
    </source>
</evidence>
<dbReference type="GO" id="GO:0005524">
    <property type="term" value="F:ATP binding"/>
    <property type="evidence" value="ECO:0007669"/>
    <property type="project" value="UniProtKB-KW"/>
</dbReference>
<dbReference type="Pfam" id="PF00204">
    <property type="entry name" value="DNA_gyraseB"/>
    <property type="match status" value="1"/>
</dbReference>
<dbReference type="PANTHER" id="PTHR45866:SF1">
    <property type="entry name" value="DNA GYRASE SUBUNIT B, MITOCHONDRIAL"/>
    <property type="match status" value="1"/>
</dbReference>
<dbReference type="Proteomes" id="UP000000488">
    <property type="component" value="Chromosome"/>
</dbReference>
<dbReference type="PANTHER" id="PTHR45866">
    <property type="entry name" value="DNA GYRASE/TOPOISOMERASE SUBUNIT B"/>
    <property type="match status" value="1"/>
</dbReference>